<dbReference type="Proteomes" id="UP000289738">
    <property type="component" value="Chromosome A07"/>
</dbReference>
<proteinExistence type="predicted"/>
<keyword evidence="1" id="KW-0032">Aminotransferase</keyword>
<gene>
    <name evidence="3" type="ORF">Ahy_A07g034858</name>
</gene>
<organism evidence="3 4">
    <name type="scientific">Arachis hypogaea</name>
    <name type="common">Peanut</name>
    <dbReference type="NCBI Taxonomy" id="3818"/>
    <lineage>
        <taxon>Eukaryota</taxon>
        <taxon>Viridiplantae</taxon>
        <taxon>Streptophyta</taxon>
        <taxon>Embryophyta</taxon>
        <taxon>Tracheophyta</taxon>
        <taxon>Spermatophyta</taxon>
        <taxon>Magnoliopsida</taxon>
        <taxon>eudicotyledons</taxon>
        <taxon>Gunneridae</taxon>
        <taxon>Pentapetalae</taxon>
        <taxon>rosids</taxon>
        <taxon>fabids</taxon>
        <taxon>Fabales</taxon>
        <taxon>Fabaceae</taxon>
        <taxon>Papilionoideae</taxon>
        <taxon>50 kb inversion clade</taxon>
        <taxon>dalbergioids sensu lato</taxon>
        <taxon>Dalbergieae</taxon>
        <taxon>Pterocarpus clade</taxon>
        <taxon>Arachis</taxon>
    </lineage>
</organism>
<comment type="caution">
    <text evidence="3">The sequence shown here is derived from an EMBL/GenBank/DDBJ whole genome shotgun (WGS) entry which is preliminary data.</text>
</comment>
<dbReference type="AlphaFoldDB" id="A0A445CCV7"/>
<dbReference type="PANTHER" id="PTHR42684">
    <property type="entry name" value="ADENOSYLMETHIONINE-8-AMINO-7-OXONONANOATE AMINOTRANSFERASE"/>
    <property type="match status" value="1"/>
</dbReference>
<name>A0A445CCV7_ARAHY</name>
<dbReference type="PANTHER" id="PTHR42684:SF3">
    <property type="entry name" value="ADENOSYLMETHIONINE-8-AMINO-7-OXONONANOATE AMINOTRANSFERASE"/>
    <property type="match status" value="1"/>
</dbReference>
<keyword evidence="2" id="KW-0808">Transferase</keyword>
<dbReference type="GO" id="GO:0005739">
    <property type="term" value="C:mitochondrion"/>
    <property type="evidence" value="ECO:0007669"/>
    <property type="project" value="TreeGrafter"/>
</dbReference>
<dbReference type="EMBL" id="SDMP01000007">
    <property type="protein sequence ID" value="RYR48782.1"/>
    <property type="molecule type" value="Genomic_DNA"/>
</dbReference>
<dbReference type="InterPro" id="IPR027417">
    <property type="entry name" value="P-loop_NTPase"/>
</dbReference>
<evidence type="ECO:0000313" key="4">
    <source>
        <dbReference type="Proteomes" id="UP000289738"/>
    </source>
</evidence>
<keyword evidence="4" id="KW-1185">Reference proteome</keyword>
<dbReference type="Gene3D" id="3.40.50.300">
    <property type="entry name" value="P-loop containing nucleotide triphosphate hydrolases"/>
    <property type="match status" value="1"/>
</dbReference>
<reference evidence="3 4" key="1">
    <citation type="submission" date="2019-01" db="EMBL/GenBank/DDBJ databases">
        <title>Sequencing of cultivated peanut Arachis hypogaea provides insights into genome evolution and oil improvement.</title>
        <authorList>
            <person name="Chen X."/>
        </authorList>
    </citation>
    <scope>NUCLEOTIDE SEQUENCE [LARGE SCALE GENOMIC DNA]</scope>
    <source>
        <strain evidence="4">cv. Fuhuasheng</strain>
        <tissue evidence="3">Leaves</tissue>
    </source>
</reference>
<evidence type="ECO:0000256" key="1">
    <source>
        <dbReference type="ARBA" id="ARBA00022576"/>
    </source>
</evidence>
<dbReference type="GO" id="GO:0004015">
    <property type="term" value="F:adenosylmethionine-8-amino-7-oxononanoate transaminase activity"/>
    <property type="evidence" value="ECO:0007669"/>
    <property type="project" value="TreeGrafter"/>
</dbReference>
<accession>A0A445CCV7</accession>
<dbReference type="GO" id="GO:0009102">
    <property type="term" value="P:biotin biosynthetic process"/>
    <property type="evidence" value="ECO:0007669"/>
    <property type="project" value="TreeGrafter"/>
</dbReference>
<evidence type="ECO:0000256" key="2">
    <source>
        <dbReference type="ARBA" id="ARBA00022679"/>
    </source>
</evidence>
<protein>
    <submittedName>
        <fullName evidence="3">Uncharacterized protein</fullName>
    </submittedName>
</protein>
<dbReference type="STRING" id="3818.A0A445CCV7"/>
<evidence type="ECO:0000313" key="3">
    <source>
        <dbReference type="EMBL" id="RYR48782.1"/>
    </source>
</evidence>
<sequence>MSPSGIKLAVASEIRGRVTGDARDAILAEVQEQVSILNSTFSWKESDRATAKRATHALSDLAKNSKSSVPLSRSPSINQHLQAPPVTEEDLVQKLLLFELEVEKVSAFALGFLAAVVAPLKASESSHCFSLFSFLFQFPFVFVWSDSCESSNGIKVLNAKNTMEKAKVRYLYISGTISAYESLTLRGYDVVAVVLEDHGLLNEGRIMSYMRNKLPILVLPPVPKDYASRSRCNSYGTKRQFKVKTVARIVESDAGKVICREVERIKPAAGSVGKYCFHHCKAAPVVIVPEKDAGDASIL</sequence>
<dbReference type="GO" id="GO:0004141">
    <property type="term" value="F:dethiobiotin synthase activity"/>
    <property type="evidence" value="ECO:0007669"/>
    <property type="project" value="TreeGrafter"/>
</dbReference>